<keyword evidence="14" id="KW-1185">Reference proteome</keyword>
<dbReference type="PANTHER" id="PTHR11615">
    <property type="entry name" value="NITRATE, FORMATE, IRON DEHYDROGENASE"/>
    <property type="match status" value="1"/>
</dbReference>
<dbReference type="InterPro" id="IPR036991">
    <property type="entry name" value="Fe_hydrogenase_ssu_sf"/>
</dbReference>
<protein>
    <submittedName>
        <fullName evidence="13">NADH-quinone oxidoreductase subunit G/NADP-reducing hydrogenase subunit HndD</fullName>
        <ecNumber evidence="13">1.12.1.3</ecNumber>
    </submittedName>
</protein>
<dbReference type="Proteomes" id="UP000774000">
    <property type="component" value="Unassembled WGS sequence"/>
</dbReference>
<evidence type="ECO:0000313" key="13">
    <source>
        <dbReference type="EMBL" id="MBM7555567.1"/>
    </source>
</evidence>
<dbReference type="EMBL" id="JAFBDQ010000002">
    <property type="protein sequence ID" value="MBM7555567.1"/>
    <property type="molecule type" value="Genomic_DNA"/>
</dbReference>
<dbReference type="Gene3D" id="3.30.70.20">
    <property type="match status" value="1"/>
</dbReference>
<dbReference type="GO" id="GO:0008137">
    <property type="term" value="F:NADH dehydrogenase (ubiquinone) activity"/>
    <property type="evidence" value="ECO:0007669"/>
    <property type="project" value="InterPro"/>
</dbReference>
<dbReference type="InterPro" id="IPR013352">
    <property type="entry name" value="Fe_hydrogenase_subset"/>
</dbReference>
<dbReference type="RefSeq" id="WP_204700297.1">
    <property type="nucleotide sequence ID" value="NZ_JAFBDQ010000002.1"/>
</dbReference>
<dbReference type="GO" id="GO:0050583">
    <property type="term" value="F:hydrogen dehydrogenase (NADP+) activity"/>
    <property type="evidence" value="ECO:0007669"/>
    <property type="project" value="UniProtKB-EC"/>
</dbReference>
<evidence type="ECO:0000256" key="1">
    <source>
        <dbReference type="ARBA" id="ARBA00001966"/>
    </source>
</evidence>
<keyword evidence="7" id="KW-0408">Iron</keyword>
<dbReference type="Gene3D" id="4.10.260.20">
    <property type="entry name" value="Iron hydrogenase, small subunit"/>
    <property type="match status" value="1"/>
</dbReference>
<organism evidence="13 14">
    <name type="scientific">Halanaerobacter jeridensis</name>
    <dbReference type="NCBI Taxonomy" id="706427"/>
    <lineage>
        <taxon>Bacteria</taxon>
        <taxon>Bacillati</taxon>
        <taxon>Bacillota</taxon>
        <taxon>Clostridia</taxon>
        <taxon>Halanaerobiales</taxon>
        <taxon>Halobacteroidaceae</taxon>
        <taxon>Halanaerobacter</taxon>
    </lineage>
</organism>
<dbReference type="EC" id="1.12.1.3" evidence="13"/>
<dbReference type="InterPro" id="IPR004108">
    <property type="entry name" value="Fe_hydrogenase_lsu_C"/>
</dbReference>
<dbReference type="Pfam" id="PF10588">
    <property type="entry name" value="NADH-G_4Fe-4S_3"/>
    <property type="match status" value="1"/>
</dbReference>
<dbReference type="NCBIfam" id="TIGR02512">
    <property type="entry name" value="FeFe_hydrog_A"/>
    <property type="match status" value="1"/>
</dbReference>
<reference evidence="13" key="1">
    <citation type="submission" date="2021-01" db="EMBL/GenBank/DDBJ databases">
        <title>Genomic Encyclopedia of Type Strains, Phase IV (KMG-IV): sequencing the most valuable type-strain genomes for metagenomic binning, comparative biology and taxonomic classification.</title>
        <authorList>
            <person name="Goeker M."/>
        </authorList>
    </citation>
    <scope>NUCLEOTIDE SEQUENCE</scope>
    <source>
        <strain evidence="13">DSM 23230</strain>
    </source>
</reference>
<dbReference type="Pfam" id="PF02906">
    <property type="entry name" value="Fe_hyd_lg_C"/>
    <property type="match status" value="1"/>
</dbReference>
<evidence type="ECO:0000256" key="2">
    <source>
        <dbReference type="ARBA" id="ARBA00022485"/>
    </source>
</evidence>
<keyword evidence="6 13" id="KW-0560">Oxidoreductase</keyword>
<dbReference type="PROSITE" id="PS51839">
    <property type="entry name" value="4FE4S_HC3"/>
    <property type="match status" value="1"/>
</dbReference>
<feature type="domain" description="2Fe-2S ferredoxin-type" evidence="10">
    <location>
        <begin position="1"/>
        <end position="78"/>
    </location>
</feature>
<dbReference type="PROSITE" id="PS00641">
    <property type="entry name" value="COMPLEX1_75K_1"/>
    <property type="match status" value="1"/>
</dbReference>
<dbReference type="FunFam" id="3.30.70.20:FF:000035">
    <property type="entry name" value="Iron hydrogenase 1"/>
    <property type="match status" value="1"/>
</dbReference>
<dbReference type="NCBIfam" id="NF040763">
    <property type="entry name" value="FeFe_hydrog_A6"/>
    <property type="match status" value="1"/>
</dbReference>
<evidence type="ECO:0000256" key="3">
    <source>
        <dbReference type="ARBA" id="ARBA00022714"/>
    </source>
</evidence>
<keyword evidence="2" id="KW-0004">4Fe-4S</keyword>
<dbReference type="InterPro" id="IPR017896">
    <property type="entry name" value="4Fe4S_Fe-S-bd"/>
</dbReference>
<accession>A0A938XNK2</accession>
<feature type="domain" description="4Fe-4S ferredoxin-type" evidence="11">
    <location>
        <begin position="177"/>
        <end position="209"/>
    </location>
</feature>
<dbReference type="Pfam" id="PF13510">
    <property type="entry name" value="Fer2_4"/>
    <property type="match status" value="1"/>
</dbReference>
<dbReference type="AlphaFoldDB" id="A0A938XNK2"/>
<gene>
    <name evidence="13" type="ORF">JOC47_000392</name>
</gene>
<dbReference type="InterPro" id="IPR050340">
    <property type="entry name" value="Cytosolic_Fe-S_CAF"/>
</dbReference>
<dbReference type="InterPro" id="IPR019574">
    <property type="entry name" value="NADH_UbQ_OxRdtase_Gsu_4Fe4S-bd"/>
</dbReference>
<sequence length="605" mass="66372">MINLTIDGQQVEIKAGAKVLDAAEKLDIDIPTLCYLEGVNEPGACRVCVVEIIGEKDLQPACKYNVREGLEVKTNTPEVLNARKEVIELLLSDHPFDCLTCAANMNCELQALAKQFGIREIDLQGAKNEYPIDDLSPSLVREPSKCIMCRRCIEVCAGVQEVHIYDILERGFGAVAGPAFNDSLMDTPCITCGQCILVCPTGALHAKDDKQKVWDALRDSEKHAVIQTAPAIRVTIGEMFGLEPGSLATGQLVTALKRLGFDKVFDDCFGADVVVMEEGHELMERLESGQDLPQFTSCCPAWVKFCESFYPELIPNLSSCKSPQQVFGALVKTYYAQQAEIDASSIFSVSVMPCVAKKYEAAREEMNDSGQDRDVDCNLTTQELGEMIKEAGLDLSKLPETEYDEPMGYASGAGVIFGSTGGVCEATLRTVYEKITGTELNRVELKEVRGKDFKEGIIDLGDGRIIKAAVARGTGNARKLIEKLQSGEADYDFVEVMACPNGGCVGGGGQPNYSGYDSWREMGDKFVQRAEGLVEADRGKEHRKAHENPFVEKLYNEFLEKPHGEKSQKLLHTGYVTRQLYTDSRLVGKKEASSEISDARKGEEA</sequence>
<dbReference type="Gene3D" id="3.10.20.740">
    <property type="match status" value="1"/>
</dbReference>
<comment type="caution">
    <text evidence="13">The sequence shown here is derived from an EMBL/GenBank/DDBJ whole genome shotgun (WGS) entry which is preliminary data.</text>
</comment>
<feature type="region of interest" description="Disordered" evidence="9">
    <location>
        <begin position="586"/>
        <end position="605"/>
    </location>
</feature>
<dbReference type="Pfam" id="PF02256">
    <property type="entry name" value="Fe_hyd_SSU"/>
    <property type="match status" value="1"/>
</dbReference>
<dbReference type="Gene3D" id="3.40.50.1780">
    <property type="match status" value="1"/>
</dbReference>
<evidence type="ECO:0000313" key="14">
    <source>
        <dbReference type="Proteomes" id="UP000774000"/>
    </source>
</evidence>
<dbReference type="Gene3D" id="3.40.950.10">
    <property type="entry name" value="Fe-only Hydrogenase (Larger Subunit), Chain L, domain 3"/>
    <property type="match status" value="1"/>
</dbReference>
<dbReference type="InterPro" id="IPR017900">
    <property type="entry name" value="4Fe4S_Fe_S_CS"/>
</dbReference>
<keyword evidence="3" id="KW-0001">2Fe-2S</keyword>
<dbReference type="SUPFAM" id="SSF53920">
    <property type="entry name" value="Fe-only hydrogenase"/>
    <property type="match status" value="1"/>
</dbReference>
<dbReference type="GO" id="GO:0042773">
    <property type="term" value="P:ATP synthesis coupled electron transport"/>
    <property type="evidence" value="ECO:0007669"/>
    <property type="project" value="InterPro"/>
</dbReference>
<evidence type="ECO:0000256" key="6">
    <source>
        <dbReference type="ARBA" id="ARBA00023002"/>
    </source>
</evidence>
<dbReference type="InterPro" id="IPR003149">
    <property type="entry name" value="Fe_hydrogenase_ssu"/>
</dbReference>
<dbReference type="PROSITE" id="PS51085">
    <property type="entry name" value="2FE2S_FER_2"/>
    <property type="match status" value="1"/>
</dbReference>
<evidence type="ECO:0000259" key="10">
    <source>
        <dbReference type="PROSITE" id="PS51085"/>
    </source>
</evidence>
<keyword evidence="4" id="KW-0479">Metal-binding</keyword>
<dbReference type="InterPro" id="IPR000283">
    <property type="entry name" value="NADH_UbQ_OxRdtase_75kDa_su_CS"/>
</dbReference>
<feature type="domain" description="4Fe-4S ferredoxin-type" evidence="11">
    <location>
        <begin position="137"/>
        <end position="167"/>
    </location>
</feature>
<dbReference type="CDD" id="cd00207">
    <property type="entry name" value="fer2"/>
    <property type="match status" value="1"/>
</dbReference>
<evidence type="ECO:0000259" key="12">
    <source>
        <dbReference type="PROSITE" id="PS51839"/>
    </source>
</evidence>
<dbReference type="GO" id="GO:0051537">
    <property type="term" value="F:2 iron, 2 sulfur cluster binding"/>
    <property type="evidence" value="ECO:0007669"/>
    <property type="project" value="UniProtKB-KW"/>
</dbReference>
<proteinExistence type="predicted"/>
<dbReference type="SMART" id="SM00929">
    <property type="entry name" value="NADH-G_4Fe-4S_3"/>
    <property type="match status" value="1"/>
</dbReference>
<keyword evidence="5" id="KW-0677">Repeat</keyword>
<dbReference type="SUPFAM" id="SSF54292">
    <property type="entry name" value="2Fe-2S ferredoxin-like"/>
    <property type="match status" value="1"/>
</dbReference>
<evidence type="ECO:0000256" key="5">
    <source>
        <dbReference type="ARBA" id="ARBA00022737"/>
    </source>
</evidence>
<dbReference type="GO" id="GO:0008901">
    <property type="term" value="F:ferredoxin hydrogenase activity"/>
    <property type="evidence" value="ECO:0007669"/>
    <property type="project" value="InterPro"/>
</dbReference>
<dbReference type="PROSITE" id="PS00198">
    <property type="entry name" value="4FE4S_FER_1"/>
    <property type="match status" value="1"/>
</dbReference>
<evidence type="ECO:0000256" key="9">
    <source>
        <dbReference type="SAM" id="MobiDB-lite"/>
    </source>
</evidence>
<dbReference type="InterPro" id="IPR009016">
    <property type="entry name" value="Fe_hydrogenase"/>
</dbReference>
<dbReference type="FunFam" id="3.10.20.740:FF:000005">
    <property type="entry name" value="NADH:ubiquinone oxidoreductase subunit"/>
    <property type="match status" value="1"/>
</dbReference>
<dbReference type="SMART" id="SM00902">
    <property type="entry name" value="Fe_hyd_SSU"/>
    <property type="match status" value="1"/>
</dbReference>
<comment type="cofactor">
    <cofactor evidence="1">
        <name>[4Fe-4S] cluster</name>
        <dbReference type="ChEBI" id="CHEBI:49883"/>
    </cofactor>
</comment>
<evidence type="ECO:0000259" key="11">
    <source>
        <dbReference type="PROSITE" id="PS51379"/>
    </source>
</evidence>
<dbReference type="GO" id="GO:0051539">
    <property type="term" value="F:4 iron, 4 sulfur cluster binding"/>
    <property type="evidence" value="ECO:0007669"/>
    <property type="project" value="UniProtKB-KW"/>
</dbReference>
<feature type="domain" description="4Fe-4S His(Cys)3-ligated-type" evidence="12">
    <location>
        <begin position="78"/>
        <end position="117"/>
    </location>
</feature>
<evidence type="ECO:0000256" key="4">
    <source>
        <dbReference type="ARBA" id="ARBA00022723"/>
    </source>
</evidence>
<dbReference type="GO" id="GO:0016020">
    <property type="term" value="C:membrane"/>
    <property type="evidence" value="ECO:0007669"/>
    <property type="project" value="InterPro"/>
</dbReference>
<evidence type="ECO:0000256" key="7">
    <source>
        <dbReference type="ARBA" id="ARBA00023004"/>
    </source>
</evidence>
<dbReference type="GO" id="GO:0005506">
    <property type="term" value="F:iron ion binding"/>
    <property type="evidence" value="ECO:0007669"/>
    <property type="project" value="InterPro"/>
</dbReference>
<dbReference type="InterPro" id="IPR036010">
    <property type="entry name" value="2Fe-2S_ferredoxin-like_sf"/>
</dbReference>
<dbReference type="SUPFAM" id="SSF54862">
    <property type="entry name" value="4Fe-4S ferredoxins"/>
    <property type="match status" value="1"/>
</dbReference>
<name>A0A938XNK2_9FIRM</name>
<dbReference type="InterPro" id="IPR049830">
    <property type="entry name" value="HndD"/>
</dbReference>
<dbReference type="InterPro" id="IPR001041">
    <property type="entry name" value="2Fe-2S_ferredoxin-type"/>
</dbReference>
<dbReference type="PROSITE" id="PS51379">
    <property type="entry name" value="4FE4S_FER_2"/>
    <property type="match status" value="2"/>
</dbReference>
<keyword evidence="8" id="KW-0411">Iron-sulfur</keyword>
<evidence type="ECO:0000256" key="8">
    <source>
        <dbReference type="ARBA" id="ARBA00023014"/>
    </source>
</evidence>